<keyword evidence="1" id="KW-0175">Coiled coil</keyword>
<sequence>MEDEAAGFQELENEAAALRDMQANVEKKMNPLHDHAAGGSSQLNREEVDSRSVFVGFIPWADLSSTPAFRASSTPAFGASSVPLSSFSFPTFSQSISVDYLF</sequence>
<comment type="caution">
    <text evidence="2">The sequence shown here is derived from an EMBL/GenBank/DDBJ whole genome shotgun (WGS) entry which is preliminary data.</text>
</comment>
<evidence type="ECO:0000313" key="2">
    <source>
        <dbReference type="EMBL" id="KAK0596257.1"/>
    </source>
</evidence>
<dbReference type="EMBL" id="JAUESC010000004">
    <property type="protein sequence ID" value="KAK0596257.1"/>
    <property type="molecule type" value="Genomic_DNA"/>
</dbReference>
<organism evidence="2 3">
    <name type="scientific">Acer saccharum</name>
    <name type="common">Sugar maple</name>
    <dbReference type="NCBI Taxonomy" id="4024"/>
    <lineage>
        <taxon>Eukaryota</taxon>
        <taxon>Viridiplantae</taxon>
        <taxon>Streptophyta</taxon>
        <taxon>Embryophyta</taxon>
        <taxon>Tracheophyta</taxon>
        <taxon>Spermatophyta</taxon>
        <taxon>Magnoliopsida</taxon>
        <taxon>eudicotyledons</taxon>
        <taxon>Gunneridae</taxon>
        <taxon>Pentapetalae</taxon>
        <taxon>rosids</taxon>
        <taxon>malvids</taxon>
        <taxon>Sapindales</taxon>
        <taxon>Sapindaceae</taxon>
        <taxon>Hippocastanoideae</taxon>
        <taxon>Acereae</taxon>
        <taxon>Acer</taxon>
    </lineage>
</organism>
<proteinExistence type="predicted"/>
<dbReference type="AlphaFoldDB" id="A0AA39SLC4"/>
<keyword evidence="3" id="KW-1185">Reference proteome</keyword>
<feature type="coiled-coil region" evidence="1">
    <location>
        <begin position="1"/>
        <end position="28"/>
    </location>
</feature>
<dbReference type="Proteomes" id="UP001168877">
    <property type="component" value="Unassembled WGS sequence"/>
</dbReference>
<reference evidence="2" key="2">
    <citation type="submission" date="2023-06" db="EMBL/GenBank/DDBJ databases">
        <authorList>
            <person name="Swenson N.G."/>
            <person name="Wegrzyn J.L."/>
            <person name="Mcevoy S.L."/>
        </authorList>
    </citation>
    <scope>NUCLEOTIDE SEQUENCE</scope>
    <source>
        <strain evidence="2">NS2018</strain>
        <tissue evidence="2">Leaf</tissue>
    </source>
</reference>
<protein>
    <submittedName>
        <fullName evidence="2">Uncharacterized protein</fullName>
    </submittedName>
</protein>
<name>A0AA39SLC4_ACESA</name>
<evidence type="ECO:0000256" key="1">
    <source>
        <dbReference type="SAM" id="Coils"/>
    </source>
</evidence>
<reference evidence="2" key="1">
    <citation type="journal article" date="2022" name="Plant J.">
        <title>Strategies of tolerance reflected in two North American maple genomes.</title>
        <authorList>
            <person name="McEvoy S.L."/>
            <person name="Sezen U.U."/>
            <person name="Trouern-Trend A."/>
            <person name="McMahon S.M."/>
            <person name="Schaberg P.G."/>
            <person name="Yang J."/>
            <person name="Wegrzyn J.L."/>
            <person name="Swenson N.G."/>
        </authorList>
    </citation>
    <scope>NUCLEOTIDE SEQUENCE</scope>
    <source>
        <strain evidence="2">NS2018</strain>
    </source>
</reference>
<accession>A0AA39SLC4</accession>
<evidence type="ECO:0000313" key="3">
    <source>
        <dbReference type="Proteomes" id="UP001168877"/>
    </source>
</evidence>
<gene>
    <name evidence="2" type="ORF">LWI29_014159</name>
</gene>